<dbReference type="OrthoDB" id="5978462at2759"/>
<sequence length="288" mass="33469">MRLVEIIQLRQLLVLLAQSSELAQMIPCLRRFTIYHLTMPRDHYERTQLIDLYAELAVTARRFCDLTGITTAAFNDLYHKFLIQTTSKLVLLKQRLHSGRLDANILLLLLIWLRKYPGNRRYVGSIDGTRHRINRPQRHQRVYYSGKNKTHCLASIYIISTNRRLIFFKSCFLGSVHDSRMLISCAIGPNQPCSIPPHTKILADKGFANGGILLTPVRRNELRHFPQASKELFNYHLSSKRIFIEHITKEMKVFDIVHVVYKHSHALWQAVSLCTAYLANVRANLFFT</sequence>
<comment type="caution">
    <text evidence="5">The sequence shown here is derived from an EMBL/GenBank/DDBJ whole genome shotgun (WGS) entry which is preliminary data.</text>
</comment>
<organism evidence="5 7">
    <name type="scientific">Didymodactylos carnosus</name>
    <dbReference type="NCBI Taxonomy" id="1234261"/>
    <lineage>
        <taxon>Eukaryota</taxon>
        <taxon>Metazoa</taxon>
        <taxon>Spiralia</taxon>
        <taxon>Gnathifera</taxon>
        <taxon>Rotifera</taxon>
        <taxon>Eurotatoria</taxon>
        <taxon>Bdelloidea</taxon>
        <taxon>Philodinida</taxon>
        <taxon>Philodinidae</taxon>
        <taxon>Didymodactylos</taxon>
    </lineage>
</organism>
<dbReference type="InterPro" id="IPR027806">
    <property type="entry name" value="HARBI1_dom"/>
</dbReference>
<dbReference type="GO" id="GO:0046872">
    <property type="term" value="F:metal ion binding"/>
    <property type="evidence" value="ECO:0007669"/>
    <property type="project" value="UniProtKB-KW"/>
</dbReference>
<keyword evidence="7" id="KW-1185">Reference proteome</keyword>
<feature type="domain" description="DDE Tnp4" evidence="4">
    <location>
        <begin position="126"/>
        <end position="280"/>
    </location>
</feature>
<evidence type="ECO:0000313" key="6">
    <source>
        <dbReference type="EMBL" id="CAF4507250.1"/>
    </source>
</evidence>
<dbReference type="Pfam" id="PF13359">
    <property type="entry name" value="DDE_Tnp_4"/>
    <property type="match status" value="1"/>
</dbReference>
<dbReference type="EMBL" id="CAJNOQ010040083">
    <property type="protein sequence ID" value="CAF1618815.1"/>
    <property type="molecule type" value="Genomic_DNA"/>
</dbReference>
<feature type="signal peptide" evidence="3">
    <location>
        <begin position="1"/>
        <end position="19"/>
    </location>
</feature>
<evidence type="ECO:0000259" key="4">
    <source>
        <dbReference type="Pfam" id="PF13359"/>
    </source>
</evidence>
<dbReference type="Proteomes" id="UP000681722">
    <property type="component" value="Unassembled WGS sequence"/>
</dbReference>
<evidence type="ECO:0000313" key="7">
    <source>
        <dbReference type="Proteomes" id="UP000663829"/>
    </source>
</evidence>
<keyword evidence="3" id="KW-0732">Signal</keyword>
<evidence type="ECO:0000256" key="2">
    <source>
        <dbReference type="ARBA" id="ARBA00022723"/>
    </source>
</evidence>
<reference evidence="5" key="1">
    <citation type="submission" date="2021-02" db="EMBL/GenBank/DDBJ databases">
        <authorList>
            <person name="Nowell W R."/>
        </authorList>
    </citation>
    <scope>NUCLEOTIDE SEQUENCE</scope>
</reference>
<comment type="cofactor">
    <cofactor evidence="1">
        <name>a divalent metal cation</name>
        <dbReference type="ChEBI" id="CHEBI:60240"/>
    </cofactor>
</comment>
<dbReference type="AlphaFoldDB" id="A0A816C4Z5"/>
<evidence type="ECO:0000313" key="5">
    <source>
        <dbReference type="EMBL" id="CAF1618815.1"/>
    </source>
</evidence>
<dbReference type="EMBL" id="CAJOBC010107152">
    <property type="protein sequence ID" value="CAF4507250.1"/>
    <property type="molecule type" value="Genomic_DNA"/>
</dbReference>
<proteinExistence type="predicted"/>
<keyword evidence="2" id="KW-0479">Metal-binding</keyword>
<protein>
    <recommendedName>
        <fullName evidence="4">DDE Tnp4 domain-containing protein</fullName>
    </recommendedName>
</protein>
<evidence type="ECO:0000256" key="3">
    <source>
        <dbReference type="SAM" id="SignalP"/>
    </source>
</evidence>
<feature type="chain" id="PRO_5035609172" description="DDE Tnp4 domain-containing protein" evidence="3">
    <location>
        <begin position="20"/>
        <end position="288"/>
    </location>
</feature>
<dbReference type="Proteomes" id="UP000663829">
    <property type="component" value="Unassembled WGS sequence"/>
</dbReference>
<accession>A0A816C4Z5</accession>
<gene>
    <name evidence="5" type="ORF">GPM918_LOCUS43594</name>
    <name evidence="6" type="ORF">SRO942_LOCUS45128</name>
</gene>
<evidence type="ECO:0000256" key="1">
    <source>
        <dbReference type="ARBA" id="ARBA00001968"/>
    </source>
</evidence>
<name>A0A816C4Z5_9BILA</name>